<evidence type="ECO:0000313" key="3">
    <source>
        <dbReference type="Proteomes" id="UP000623467"/>
    </source>
</evidence>
<protein>
    <submittedName>
        <fullName evidence="2">Uncharacterized protein</fullName>
    </submittedName>
</protein>
<accession>A0A8H6YCV8</accession>
<sequence>MPFLQIPRNFDSDIFQALDQGRTIVALLQSCIAVASLCTWVVLHPNVPESRSQSQSDASQDTLKPFLKRWRDKIPWEDFRMMGIALIAPEAIFALALRQYGAARYFHKAHNLSMTHGFFIVMGGFVTKDGRHPIATKSLADDYAAAIKQIDEQDIADKSKDDILGKIITLLQLLAFIATYCARVKEGLQISALETSTLGLALIQCLTGLLWLKKTATRLSGDPSRQS</sequence>
<feature type="transmembrane region" description="Helical" evidence="1">
    <location>
        <begin position="163"/>
        <end position="181"/>
    </location>
</feature>
<dbReference type="Proteomes" id="UP000623467">
    <property type="component" value="Unassembled WGS sequence"/>
</dbReference>
<name>A0A8H6YCV8_9AGAR</name>
<keyword evidence="1" id="KW-0812">Transmembrane</keyword>
<dbReference type="PANTHER" id="PTHR35043">
    <property type="entry name" value="TRANSCRIPTION FACTOR DOMAIN-CONTAINING PROTEIN"/>
    <property type="match status" value="1"/>
</dbReference>
<dbReference type="AlphaFoldDB" id="A0A8H6YCV8"/>
<dbReference type="OrthoDB" id="2733714at2759"/>
<proteinExistence type="predicted"/>
<evidence type="ECO:0000313" key="2">
    <source>
        <dbReference type="EMBL" id="KAF7358755.1"/>
    </source>
</evidence>
<keyword evidence="1" id="KW-0472">Membrane</keyword>
<reference evidence="2" key="1">
    <citation type="submission" date="2020-05" db="EMBL/GenBank/DDBJ databases">
        <title>Mycena genomes resolve the evolution of fungal bioluminescence.</title>
        <authorList>
            <person name="Tsai I.J."/>
        </authorList>
    </citation>
    <scope>NUCLEOTIDE SEQUENCE</scope>
    <source>
        <strain evidence="2">160909Yilan</strain>
    </source>
</reference>
<organism evidence="2 3">
    <name type="scientific">Mycena sanguinolenta</name>
    <dbReference type="NCBI Taxonomy" id="230812"/>
    <lineage>
        <taxon>Eukaryota</taxon>
        <taxon>Fungi</taxon>
        <taxon>Dikarya</taxon>
        <taxon>Basidiomycota</taxon>
        <taxon>Agaricomycotina</taxon>
        <taxon>Agaricomycetes</taxon>
        <taxon>Agaricomycetidae</taxon>
        <taxon>Agaricales</taxon>
        <taxon>Marasmiineae</taxon>
        <taxon>Mycenaceae</taxon>
        <taxon>Mycena</taxon>
    </lineage>
</organism>
<evidence type="ECO:0000256" key="1">
    <source>
        <dbReference type="SAM" id="Phobius"/>
    </source>
</evidence>
<feature type="transmembrane region" description="Helical" evidence="1">
    <location>
        <begin position="24"/>
        <end position="43"/>
    </location>
</feature>
<feature type="transmembrane region" description="Helical" evidence="1">
    <location>
        <begin position="79"/>
        <end position="97"/>
    </location>
</feature>
<keyword evidence="1" id="KW-1133">Transmembrane helix</keyword>
<dbReference type="EMBL" id="JACAZH010000009">
    <property type="protein sequence ID" value="KAF7358755.1"/>
    <property type="molecule type" value="Genomic_DNA"/>
</dbReference>
<gene>
    <name evidence="2" type="ORF">MSAN_01214500</name>
</gene>
<keyword evidence="3" id="KW-1185">Reference proteome</keyword>
<comment type="caution">
    <text evidence="2">The sequence shown here is derived from an EMBL/GenBank/DDBJ whole genome shotgun (WGS) entry which is preliminary data.</text>
</comment>
<dbReference type="PANTHER" id="PTHR35043:SF7">
    <property type="entry name" value="TRANSCRIPTION FACTOR DOMAIN-CONTAINING PROTEIN"/>
    <property type="match status" value="1"/>
</dbReference>
<feature type="transmembrane region" description="Helical" evidence="1">
    <location>
        <begin position="193"/>
        <end position="212"/>
    </location>
</feature>